<evidence type="ECO:0000256" key="6">
    <source>
        <dbReference type="ARBA" id="ARBA00022540"/>
    </source>
</evidence>
<dbReference type="FunFam" id="2.40.30.10:FF:000008">
    <property type="entry name" value="Translation initiation factor IF-2"/>
    <property type="match status" value="1"/>
</dbReference>
<dbReference type="InterPro" id="IPR036317">
    <property type="entry name" value="Cullin_homology_sf"/>
</dbReference>
<dbReference type="HAMAP" id="MF_00100_B">
    <property type="entry name" value="IF_2_B"/>
    <property type="match status" value="1"/>
</dbReference>
<dbReference type="SMART" id="SM00182">
    <property type="entry name" value="CULLIN"/>
    <property type="match status" value="1"/>
</dbReference>
<feature type="region of interest" description="Disordered" evidence="15">
    <location>
        <begin position="40"/>
        <end position="217"/>
    </location>
</feature>
<dbReference type="EMBL" id="LHPG02000023">
    <property type="protein sequence ID" value="PRW20452.1"/>
    <property type="molecule type" value="Genomic_DNA"/>
</dbReference>
<feature type="compositionally biased region" description="Low complexity" evidence="15">
    <location>
        <begin position="143"/>
        <end position="155"/>
    </location>
</feature>
<keyword evidence="7" id="KW-0547">Nucleotide-binding</keyword>
<dbReference type="FunFam" id="3.40.50.300:FF:000019">
    <property type="entry name" value="Translation initiation factor IF-2"/>
    <property type="match status" value="1"/>
</dbReference>
<comment type="caution">
    <text evidence="18">The sequence shown here is derived from an EMBL/GenBank/DDBJ whole genome shotgun (WGS) entry which is preliminary data.</text>
</comment>
<evidence type="ECO:0000256" key="5">
    <source>
        <dbReference type="ARBA" id="ARBA00022499"/>
    </source>
</evidence>
<dbReference type="PRINTS" id="PR00315">
    <property type="entry name" value="ELONGATNFCT"/>
</dbReference>
<comment type="function">
    <text evidence="12">One of the essential components for the initiation of protein synthesis. Protects formylmethionyl-tRNA from spontaneous hydrolysis and promotes its binding to the 30S ribosomal subunits. Also involved in the hydrolysis of GTP during the formation of the 70S ribosomal complex.</text>
</comment>
<dbReference type="SUPFAM" id="SSF74788">
    <property type="entry name" value="Cullin repeat-like"/>
    <property type="match status" value="1"/>
</dbReference>
<dbReference type="Gene3D" id="2.40.30.10">
    <property type="entry name" value="Translation factors"/>
    <property type="match status" value="2"/>
</dbReference>
<dbReference type="InterPro" id="IPR000178">
    <property type="entry name" value="TF_IF2_bacterial-like"/>
</dbReference>
<comment type="subcellular location">
    <subcellularLocation>
        <location evidence="1">Nucleus</location>
    </subcellularLocation>
</comment>
<dbReference type="GO" id="GO:0000209">
    <property type="term" value="P:protein polyubiquitination"/>
    <property type="evidence" value="ECO:0007669"/>
    <property type="project" value="UniProtKB-ARBA"/>
</dbReference>
<sequence length="1569" mass="172532">MSFLGSALGQCSSSLAALQPRPARPAAPRSLVVRSVVAEAEPADAQVPATKPPPSLELLKPPKRSPPIWRVPPSARTRASKEKYFSEQAALRAEAKQARHDAWQARQQDNGSGGGNLQLASKPDRTGRFTGGGGGGGSGGAGPAPVGSRFGNSSGAPGGGGYGGRGGGQRGSDRGGGRGGGGRWSDPRDKKQNQKINIEGRRKARQSRREERAEEREANKAIREDIFEVGLEGLSVQDLASMLAVQPTEIVKFLFMKGIMVQMNSTLDPDTVKAVGQGYGVDVLDRDESKPEDGAKKGEWIDEEDLEHLVARPPVVTVMGHVDHGKTSLLDFIRKSKVAAGEAGGITQAIGAYTCDVDYMGEQKQVTFLDTPGHEAFSAMRARGAKVTDIAIIIVAADDGVRPQTIEAISHANAAGVPIVVAINKIDKEGANPERVKQELTEHNLIPEEWGGKTPMVPISAKKGQGVDGLLETVLLVAELEELQANPERAARGTVLEASLDRKAGAVCSLLVQAGTLRIGDAVQAGSAYGRVRSMRNPQGDVSEAGPSLAVQMLGLNNVPQAGDELTVYETEADARVAAEAIEAARRLERLAEMSGGGNRVTLSSLASIDEDSDQQVQQRLSLILKADASGSVEAVRSALGALPQDAVLLRYLLAAPGEITTSDIDLAAASGGMVLGFNVTTSDAVQASAKRAGVELRTYSIIYDLIDDVRAAMEGRLKSVEERLSIGTIEVKAVFGSGNRKVAGCLVTDGYARKDSIAVIKRGKRVIAEGKLASLRRVKDDVREVAAGTECGIAVEGFKDWEAGDKIECFEVVTKSLKLEEAKAATADFTSAEAMSKVKKFKIEPFKHPLKLDPNYADNTWQLLESAIHEINNHNASGLSFEELYRNAYNMVVNKHGERLYRGLVETETAHLQKVAARIEAAQGEGFLRAIKAEWDSHNKSVHMIRDILMYMDRIYVKQQNKTTVHQLGLDLWRDVVVRNHRIRSRLLDMLLDMVQKERSGELVDKTLVRAMTQMLMDLGEKVYIDDFESPFLERTSEFYAAEAAEFIASCDCPTYLQHAERRLAEEVDRVAAYLDPSTEPKVVKVVEGELLSRQMRALVDMENSGMVPMLQQDKYSDLQRMYSLFRRVEGGHDLLRKTMGDHLKETGKGLVMDPERQKEPVEWVQRLLQEKEKYDELIARAFGTDKLFVGALNSAFEHFLNLNARSPEYISLFMDDKLRKGLKGMSEDDIEVVLDKGIMLFRYVQEKDVFEKYYKQHLAKRLLHGRSSSEDAEQLLLTKLKTECGYQFTSKLETMFGDIKLSREKMADFKAHLDRQGKRLDVDMSVQVLTSGMWPQTTAAPTCNLPRELEQCTQEFVAYYLHANSGRRLTWQTALGTADLKATFGGGTRKHEIQCSTYQMAVIMLFNDAKALSYEEIAGATGIPEDDLKRVLQSLACVKGKAVLRKEPMSKDVKAGDAFSVNDAFTSKLYKVKIGMVTAQRENESEKAETREKVEEDRKPQIEAAIVRIMKSRKKLGHNELIGEVTRQLAARFLPQPQVVKKRIESLIDREFLERDATDRSTYVYLA</sequence>
<dbReference type="SMART" id="SM00884">
    <property type="entry name" value="Cullin_Nedd8"/>
    <property type="match status" value="1"/>
</dbReference>
<dbReference type="GO" id="GO:0005737">
    <property type="term" value="C:cytoplasm"/>
    <property type="evidence" value="ECO:0007669"/>
    <property type="project" value="UniProtKB-ARBA"/>
</dbReference>
<evidence type="ECO:0000259" key="17">
    <source>
        <dbReference type="PROSITE" id="PS51722"/>
    </source>
</evidence>
<gene>
    <name evidence="18" type="ORF">C2E21_8917</name>
</gene>
<feature type="domain" description="Cullin family profile" evidence="16">
    <location>
        <begin position="1207"/>
        <end position="1438"/>
    </location>
</feature>
<organism evidence="18 19">
    <name type="scientific">Chlorella sorokiniana</name>
    <name type="common">Freshwater green alga</name>
    <dbReference type="NCBI Taxonomy" id="3076"/>
    <lineage>
        <taxon>Eukaryota</taxon>
        <taxon>Viridiplantae</taxon>
        <taxon>Chlorophyta</taxon>
        <taxon>core chlorophytes</taxon>
        <taxon>Trebouxiophyceae</taxon>
        <taxon>Chlorellales</taxon>
        <taxon>Chlorellaceae</taxon>
        <taxon>Chlorella clade</taxon>
        <taxon>Chlorella</taxon>
    </lineage>
</organism>
<dbReference type="InterPro" id="IPR006847">
    <property type="entry name" value="IF2_N"/>
</dbReference>
<dbReference type="GO" id="GO:0006950">
    <property type="term" value="P:response to stress"/>
    <property type="evidence" value="ECO:0007669"/>
    <property type="project" value="UniProtKB-ARBA"/>
</dbReference>
<evidence type="ECO:0000256" key="13">
    <source>
        <dbReference type="PROSITE-ProRule" id="PRU00330"/>
    </source>
</evidence>
<dbReference type="Pfam" id="PF22042">
    <property type="entry name" value="EF-G_D2"/>
    <property type="match status" value="1"/>
</dbReference>
<dbReference type="GO" id="GO:0003743">
    <property type="term" value="F:translation initiation factor activity"/>
    <property type="evidence" value="ECO:0007669"/>
    <property type="project" value="UniProtKB-KW"/>
</dbReference>
<dbReference type="InterPro" id="IPR036388">
    <property type="entry name" value="WH-like_DNA-bd_sf"/>
</dbReference>
<dbReference type="FunFam" id="1.20.1310.10:FF:000001">
    <property type="entry name" value="Cullin 3"/>
    <property type="match status" value="1"/>
</dbReference>
<dbReference type="Pfam" id="PF04760">
    <property type="entry name" value="IF2_N"/>
    <property type="match status" value="1"/>
</dbReference>
<dbReference type="Proteomes" id="UP000239899">
    <property type="component" value="Unassembled WGS sequence"/>
</dbReference>
<dbReference type="GO" id="GO:0007165">
    <property type="term" value="P:signal transduction"/>
    <property type="evidence" value="ECO:0007669"/>
    <property type="project" value="UniProtKB-ARBA"/>
</dbReference>
<evidence type="ECO:0000256" key="14">
    <source>
        <dbReference type="RuleBase" id="RU003829"/>
    </source>
</evidence>
<evidence type="ECO:0000256" key="15">
    <source>
        <dbReference type="SAM" id="MobiDB-lite"/>
    </source>
</evidence>
<proteinExistence type="inferred from homology"/>
<dbReference type="GO" id="GO:0005634">
    <property type="term" value="C:nucleus"/>
    <property type="evidence" value="ECO:0007669"/>
    <property type="project" value="UniProtKB-SubCell"/>
</dbReference>
<feature type="domain" description="Tr-type G" evidence="17">
    <location>
        <begin position="311"/>
        <end position="484"/>
    </location>
</feature>
<dbReference type="SUPFAM" id="SSF50447">
    <property type="entry name" value="Translation proteins"/>
    <property type="match status" value="2"/>
</dbReference>
<dbReference type="InterPro" id="IPR036925">
    <property type="entry name" value="TIF_IF2_dom3_sf"/>
</dbReference>
<dbReference type="NCBIfam" id="TIGR00231">
    <property type="entry name" value="small_GTP"/>
    <property type="match status" value="1"/>
</dbReference>
<name>A0A2P6TCU2_CHLSO</name>
<protein>
    <submittedName>
        <fullName evidence="18">Cullin family</fullName>
    </submittedName>
</protein>
<dbReference type="FunFam" id="1.20.1310.10:FF:000006">
    <property type="entry name" value="Cullin 3"/>
    <property type="match status" value="1"/>
</dbReference>
<dbReference type="GO" id="GO:0043161">
    <property type="term" value="P:proteasome-mediated ubiquitin-dependent protein catabolic process"/>
    <property type="evidence" value="ECO:0007669"/>
    <property type="project" value="UniProtKB-ARBA"/>
</dbReference>
<dbReference type="InterPro" id="IPR016158">
    <property type="entry name" value="Cullin_homology"/>
</dbReference>
<dbReference type="Gene3D" id="1.10.10.10">
    <property type="entry name" value="Winged helix-like DNA-binding domain superfamily/Winged helix DNA-binding domain"/>
    <property type="match status" value="1"/>
</dbReference>
<dbReference type="Pfam" id="PF00888">
    <property type="entry name" value="Cullin"/>
    <property type="match status" value="1"/>
</dbReference>
<evidence type="ECO:0000313" key="18">
    <source>
        <dbReference type="EMBL" id="PRW20452.1"/>
    </source>
</evidence>
<dbReference type="InterPro" id="IPR023115">
    <property type="entry name" value="TIF_IF2_dom3"/>
</dbReference>
<comment type="similarity">
    <text evidence="3 13 14">Belongs to the cullin family.</text>
</comment>
<feature type="compositionally biased region" description="Basic and acidic residues" evidence="15">
    <location>
        <begin position="93"/>
        <end position="103"/>
    </location>
</feature>
<dbReference type="STRING" id="3076.A0A2P6TCU2"/>
<dbReference type="FunFam" id="1.10.10.10:FF:000091">
    <property type="entry name" value="Cullin 3"/>
    <property type="match status" value="1"/>
</dbReference>
<dbReference type="FunFam" id="3.40.50.10050:FF:000001">
    <property type="entry name" value="Translation initiation factor IF-2"/>
    <property type="match status" value="1"/>
</dbReference>
<dbReference type="PROSITE" id="PS51722">
    <property type="entry name" value="G_TR_2"/>
    <property type="match status" value="1"/>
</dbReference>
<dbReference type="SUPFAM" id="SSF52156">
    <property type="entry name" value="Initiation factor IF2/eIF5b, domain 3"/>
    <property type="match status" value="1"/>
</dbReference>
<dbReference type="GO" id="GO:0031625">
    <property type="term" value="F:ubiquitin protein ligase binding"/>
    <property type="evidence" value="ECO:0007669"/>
    <property type="project" value="InterPro"/>
</dbReference>
<dbReference type="InterPro" id="IPR009000">
    <property type="entry name" value="Transl_B-barrel_sf"/>
</dbReference>
<reference evidence="18 19" key="1">
    <citation type="journal article" date="2018" name="Plant J.">
        <title>Genome sequences of Chlorella sorokiniana UTEX 1602 and Micractinium conductrix SAG 241.80: implications to maltose excretion by a green alga.</title>
        <authorList>
            <person name="Arriola M.B."/>
            <person name="Velmurugan N."/>
            <person name="Zhang Y."/>
            <person name="Plunkett M.H."/>
            <person name="Hondzo H."/>
            <person name="Barney B.M."/>
        </authorList>
    </citation>
    <scope>NUCLEOTIDE SEQUENCE [LARGE SCALE GENOMIC DNA]</scope>
    <source>
        <strain evidence="19">UTEX 1602</strain>
    </source>
</reference>
<dbReference type="Pfam" id="PF00009">
    <property type="entry name" value="GTP_EFTU"/>
    <property type="match status" value="1"/>
</dbReference>
<dbReference type="NCBIfam" id="TIGR00487">
    <property type="entry name" value="IF-2"/>
    <property type="match status" value="1"/>
</dbReference>
<evidence type="ECO:0000256" key="11">
    <source>
        <dbReference type="ARBA" id="ARBA00023242"/>
    </source>
</evidence>
<keyword evidence="6" id="KW-0396">Initiation factor</keyword>
<keyword evidence="8" id="KW-0832">Ubl conjugation</keyword>
<dbReference type="SUPFAM" id="SSF46785">
    <property type="entry name" value="Winged helix' DNA-binding domain"/>
    <property type="match status" value="1"/>
</dbReference>
<dbReference type="SUPFAM" id="SSF75632">
    <property type="entry name" value="Cullin homology domain"/>
    <property type="match status" value="1"/>
</dbReference>
<dbReference type="CDD" id="cd03702">
    <property type="entry name" value="IF2_mtIF2_II"/>
    <property type="match status" value="1"/>
</dbReference>
<comment type="pathway">
    <text evidence="2">Protein modification; protein ubiquitination.</text>
</comment>
<keyword evidence="11" id="KW-0539">Nucleus</keyword>
<dbReference type="PANTHER" id="PTHR11932">
    <property type="entry name" value="CULLIN"/>
    <property type="match status" value="1"/>
</dbReference>
<feature type="compositionally biased region" description="Gly residues" evidence="15">
    <location>
        <begin position="129"/>
        <end position="142"/>
    </location>
</feature>
<evidence type="ECO:0000256" key="7">
    <source>
        <dbReference type="ARBA" id="ARBA00022741"/>
    </source>
</evidence>
<keyword evidence="9" id="KW-0648">Protein biosynthesis</keyword>
<evidence type="ECO:0000259" key="16">
    <source>
        <dbReference type="PROSITE" id="PS50069"/>
    </source>
</evidence>
<dbReference type="GO" id="GO:0080090">
    <property type="term" value="P:regulation of primary metabolic process"/>
    <property type="evidence" value="ECO:0007669"/>
    <property type="project" value="UniProtKB-ARBA"/>
</dbReference>
<dbReference type="CDD" id="cd03692">
    <property type="entry name" value="mtIF2_IVc"/>
    <property type="match status" value="1"/>
</dbReference>
<dbReference type="InterPro" id="IPR005225">
    <property type="entry name" value="Small_GTP-bd"/>
</dbReference>
<dbReference type="Gene3D" id="3.40.50.300">
    <property type="entry name" value="P-loop containing nucleotide triphosphate hydrolases"/>
    <property type="match status" value="1"/>
</dbReference>
<dbReference type="InterPro" id="IPR019559">
    <property type="entry name" value="Cullin_neddylation_domain"/>
</dbReference>
<dbReference type="InterPro" id="IPR001373">
    <property type="entry name" value="Cullin_N"/>
</dbReference>
<evidence type="ECO:0000256" key="12">
    <source>
        <dbReference type="ARBA" id="ARBA00025162"/>
    </source>
</evidence>
<evidence type="ECO:0000313" key="19">
    <source>
        <dbReference type="Proteomes" id="UP000239899"/>
    </source>
</evidence>
<dbReference type="InterPro" id="IPR044145">
    <property type="entry name" value="IF2_II"/>
</dbReference>
<dbReference type="GO" id="GO:0005525">
    <property type="term" value="F:GTP binding"/>
    <property type="evidence" value="ECO:0007669"/>
    <property type="project" value="UniProtKB-KW"/>
</dbReference>
<dbReference type="PROSITE" id="PS50069">
    <property type="entry name" value="CULLIN_2"/>
    <property type="match status" value="1"/>
</dbReference>
<dbReference type="GO" id="GO:0000278">
    <property type="term" value="P:mitotic cell cycle"/>
    <property type="evidence" value="ECO:0007669"/>
    <property type="project" value="UniProtKB-ARBA"/>
</dbReference>
<dbReference type="Pfam" id="PF11987">
    <property type="entry name" value="IF-2"/>
    <property type="match status" value="1"/>
</dbReference>
<dbReference type="PROSITE" id="PS01176">
    <property type="entry name" value="IF2"/>
    <property type="match status" value="1"/>
</dbReference>
<dbReference type="OrthoDB" id="27073at2759"/>
<evidence type="ECO:0000256" key="9">
    <source>
        <dbReference type="ARBA" id="ARBA00022917"/>
    </source>
</evidence>
<dbReference type="CDD" id="cd01887">
    <property type="entry name" value="IF2_eIF5B"/>
    <property type="match status" value="1"/>
</dbReference>
<keyword evidence="10" id="KW-0342">GTP-binding</keyword>
<dbReference type="Gene3D" id="3.30.230.130">
    <property type="entry name" value="Cullin, Chain C, Domain 2"/>
    <property type="match status" value="1"/>
</dbReference>
<dbReference type="Pfam" id="PF10557">
    <property type="entry name" value="Cullin_Nedd8"/>
    <property type="match status" value="1"/>
</dbReference>
<dbReference type="InterPro" id="IPR027417">
    <property type="entry name" value="P-loop_NTPase"/>
</dbReference>
<feature type="compositionally biased region" description="Gly residues" evidence="15">
    <location>
        <begin position="156"/>
        <end position="170"/>
    </location>
</feature>
<keyword evidence="19" id="KW-1185">Reference proteome</keyword>
<dbReference type="InterPro" id="IPR059120">
    <property type="entry name" value="Cullin-like_AB"/>
</dbReference>
<dbReference type="InterPro" id="IPR053905">
    <property type="entry name" value="EF-G-like_DII"/>
</dbReference>
<dbReference type="InterPro" id="IPR045093">
    <property type="entry name" value="Cullin"/>
</dbReference>
<comment type="similarity">
    <text evidence="4">Belongs to the TRAFAC class translation factor GTPase superfamily. Classic translation factor GTPase family. IF-2 subfamily.</text>
</comment>
<evidence type="ECO:0000256" key="8">
    <source>
        <dbReference type="ARBA" id="ARBA00022843"/>
    </source>
</evidence>
<dbReference type="Gene3D" id="1.20.1310.10">
    <property type="entry name" value="Cullin Repeats"/>
    <property type="match status" value="4"/>
</dbReference>
<keyword evidence="5" id="KW-1017">Isopeptide bond</keyword>
<accession>A0A2P6TCU2</accession>
<evidence type="ECO:0000256" key="4">
    <source>
        <dbReference type="ARBA" id="ARBA00007733"/>
    </source>
</evidence>
<evidence type="ECO:0000256" key="3">
    <source>
        <dbReference type="ARBA" id="ARBA00006019"/>
    </source>
</evidence>
<dbReference type="InterPro" id="IPR016159">
    <property type="entry name" value="Cullin_repeat-like_dom_sf"/>
</dbReference>
<dbReference type="SUPFAM" id="SSF52540">
    <property type="entry name" value="P-loop containing nucleoside triphosphate hydrolases"/>
    <property type="match status" value="1"/>
</dbReference>
<feature type="compositionally biased region" description="Basic and acidic residues" evidence="15">
    <location>
        <begin position="207"/>
        <end position="217"/>
    </location>
</feature>
<dbReference type="GO" id="GO:0010468">
    <property type="term" value="P:regulation of gene expression"/>
    <property type="evidence" value="ECO:0007669"/>
    <property type="project" value="UniProtKB-ARBA"/>
</dbReference>
<dbReference type="InterPro" id="IPR036390">
    <property type="entry name" value="WH_DNA-bd_sf"/>
</dbReference>
<dbReference type="Gene3D" id="3.40.50.10050">
    <property type="entry name" value="Translation initiation factor IF- 2, domain 3"/>
    <property type="match status" value="1"/>
</dbReference>
<evidence type="ECO:0000256" key="1">
    <source>
        <dbReference type="ARBA" id="ARBA00004123"/>
    </source>
</evidence>
<dbReference type="InterPro" id="IPR000795">
    <property type="entry name" value="T_Tr_GTP-bd_dom"/>
</dbReference>
<evidence type="ECO:0000256" key="2">
    <source>
        <dbReference type="ARBA" id="ARBA00004906"/>
    </source>
</evidence>
<dbReference type="Pfam" id="PF26557">
    <property type="entry name" value="Cullin_AB"/>
    <property type="match status" value="1"/>
</dbReference>
<evidence type="ECO:0000256" key="10">
    <source>
        <dbReference type="ARBA" id="ARBA00023134"/>
    </source>
</evidence>
<dbReference type="GO" id="GO:0003924">
    <property type="term" value="F:GTPase activity"/>
    <property type="evidence" value="ECO:0007669"/>
    <property type="project" value="InterPro"/>
</dbReference>
<dbReference type="FunFam" id="1.20.1310.10:FF:000002">
    <property type="entry name" value="cullin-3 isoform X1"/>
    <property type="match status" value="1"/>
</dbReference>